<proteinExistence type="predicted"/>
<protein>
    <submittedName>
        <fullName evidence="1">Uncharacterized protein</fullName>
    </submittedName>
</protein>
<gene>
    <name evidence="1" type="ORF">MEUPH1_LOCUS3655</name>
</gene>
<accession>A0AAV0VT53</accession>
<dbReference type="EMBL" id="CARXXK010000001">
    <property type="protein sequence ID" value="CAI6346785.1"/>
    <property type="molecule type" value="Genomic_DNA"/>
</dbReference>
<name>A0AAV0VT53_9HEMI</name>
<dbReference type="AlphaFoldDB" id="A0AAV0VT53"/>
<evidence type="ECO:0000313" key="2">
    <source>
        <dbReference type="Proteomes" id="UP001160148"/>
    </source>
</evidence>
<organism evidence="1 2">
    <name type="scientific">Macrosiphum euphorbiae</name>
    <name type="common">potato aphid</name>
    <dbReference type="NCBI Taxonomy" id="13131"/>
    <lineage>
        <taxon>Eukaryota</taxon>
        <taxon>Metazoa</taxon>
        <taxon>Ecdysozoa</taxon>
        <taxon>Arthropoda</taxon>
        <taxon>Hexapoda</taxon>
        <taxon>Insecta</taxon>
        <taxon>Pterygota</taxon>
        <taxon>Neoptera</taxon>
        <taxon>Paraneoptera</taxon>
        <taxon>Hemiptera</taxon>
        <taxon>Sternorrhyncha</taxon>
        <taxon>Aphidomorpha</taxon>
        <taxon>Aphidoidea</taxon>
        <taxon>Aphididae</taxon>
        <taxon>Macrosiphini</taxon>
        <taxon>Macrosiphum</taxon>
    </lineage>
</organism>
<comment type="caution">
    <text evidence="1">The sequence shown here is derived from an EMBL/GenBank/DDBJ whole genome shotgun (WGS) entry which is preliminary data.</text>
</comment>
<keyword evidence="2" id="KW-1185">Reference proteome</keyword>
<dbReference type="Proteomes" id="UP001160148">
    <property type="component" value="Unassembled WGS sequence"/>
</dbReference>
<evidence type="ECO:0000313" key="1">
    <source>
        <dbReference type="EMBL" id="CAI6346785.1"/>
    </source>
</evidence>
<sequence>METLFKQLESYKDDFGFLFRIGKLTNMANTDLLKHCMALQNRLTDGESKDTDALDLYAQLIIFRLLVTENQTPLEVISIVKNSNGSFKIYVERGKN</sequence>
<reference evidence="1 2" key="1">
    <citation type="submission" date="2023-01" db="EMBL/GenBank/DDBJ databases">
        <authorList>
            <person name="Whitehead M."/>
        </authorList>
    </citation>
    <scope>NUCLEOTIDE SEQUENCE [LARGE SCALE GENOMIC DNA]</scope>
</reference>